<proteinExistence type="predicted"/>
<dbReference type="EMBL" id="DS231615">
    <property type="protein sequence ID" value="EDU41034.1"/>
    <property type="molecule type" value="Genomic_DNA"/>
</dbReference>
<dbReference type="GeneID" id="6338957"/>
<gene>
    <name evidence="1" type="ORF">PTRG_01596</name>
</gene>
<organism evidence="1 2">
    <name type="scientific">Pyrenophora tritici-repentis (strain Pt-1C-BFP)</name>
    <name type="common">Wheat tan spot fungus</name>
    <name type="synonym">Drechslera tritici-repentis</name>
    <dbReference type="NCBI Taxonomy" id="426418"/>
    <lineage>
        <taxon>Eukaryota</taxon>
        <taxon>Fungi</taxon>
        <taxon>Dikarya</taxon>
        <taxon>Ascomycota</taxon>
        <taxon>Pezizomycotina</taxon>
        <taxon>Dothideomycetes</taxon>
        <taxon>Pleosporomycetidae</taxon>
        <taxon>Pleosporales</taxon>
        <taxon>Pleosporineae</taxon>
        <taxon>Pleosporaceae</taxon>
        <taxon>Pyrenophora</taxon>
    </lineage>
</organism>
<sequence>MEFEDFETHKSNSSAEIHLCHTWCNILDVGTLESYLATVKGWLDRNPFEVIGIIMGNNGDGTRIPATDYIAPFQDSGMMEYLWTPHSITMNLSDWPTLAEMIIRNKRVVVMLDYGADQEQVPWLLSEFNYQWQTTFSPKDSAFPCTQQRPPDQVKEISGERMYTMNHNLNIPLNLFGYHILIPAHTLFDQINAVSGYMSLGLNVQTCRRMWNRPPKWILVDYYNYGDFNGSVFEVAAVANNVIFKKRQCCGSHVISAATLIPNSMDLSTQPHDLIPIANKMSAEALNEETAPERQGLNDEHFRLVDLPIEIRLLFFEFVLGPLIYLFSKISNSALLGQISMVHFHLGYCLTRNPILALLLVNKLTHHQAMQVCWENTPKHLTSTSHLYMVLLTDIKPAYNWLNYLVLDFIMDEWFGFLGVLTGPDFYIESDWSFGEVFNMLPTLKSLQLRFRDSRGCCKYDPHNNNTPICQSILVDWVMTFAWSYFKDLPNVTLGGAVKKDTKAAWDQCLALYKRRADPFFDHRAAEAAIFNAPKSSLPPSCLCGAPWVFQDTVEDGFYDELDQWSSSKYSVG</sequence>
<dbReference type="STRING" id="426418.B2VWN4"/>
<dbReference type="HOGENOM" id="CLU_475779_0_0_1"/>
<dbReference type="Pfam" id="PF26146">
    <property type="entry name" value="PI-PLC_X"/>
    <property type="match status" value="1"/>
</dbReference>
<dbReference type="PANTHER" id="PTHR13593:SF140">
    <property type="entry name" value="PLC-LIKE PHOSPHODIESTERASE"/>
    <property type="match status" value="1"/>
</dbReference>
<dbReference type="InterPro" id="IPR017946">
    <property type="entry name" value="PLC-like_Pdiesterase_TIM-brl"/>
</dbReference>
<evidence type="ECO:0000313" key="2">
    <source>
        <dbReference type="Proteomes" id="UP000001471"/>
    </source>
</evidence>
<reference evidence="2" key="1">
    <citation type="journal article" date="2013" name="G3 (Bethesda)">
        <title>Comparative genomics of a plant-pathogenic fungus, Pyrenophora tritici-repentis, reveals transduplication and the impact of repeat elements on pathogenicity and population divergence.</title>
        <authorList>
            <person name="Manning V.A."/>
            <person name="Pandelova I."/>
            <person name="Dhillon B."/>
            <person name="Wilhelm L.J."/>
            <person name="Goodwin S.B."/>
            <person name="Berlin A.M."/>
            <person name="Figueroa M."/>
            <person name="Freitag M."/>
            <person name="Hane J.K."/>
            <person name="Henrissat B."/>
            <person name="Holman W.H."/>
            <person name="Kodira C.D."/>
            <person name="Martin J."/>
            <person name="Oliver R.P."/>
            <person name="Robbertse B."/>
            <person name="Schackwitz W."/>
            <person name="Schwartz D.C."/>
            <person name="Spatafora J.W."/>
            <person name="Turgeon B.G."/>
            <person name="Yandava C."/>
            <person name="Young S."/>
            <person name="Zhou S."/>
            <person name="Zeng Q."/>
            <person name="Grigoriev I.V."/>
            <person name="Ma L.-J."/>
            <person name="Ciuffetti L.M."/>
        </authorList>
    </citation>
    <scope>NUCLEOTIDE SEQUENCE [LARGE SCALE GENOMIC DNA]</scope>
    <source>
        <strain evidence="2">Pt-1C-BFP</strain>
    </source>
</reference>
<dbReference type="GO" id="GO:0008081">
    <property type="term" value="F:phosphoric diester hydrolase activity"/>
    <property type="evidence" value="ECO:0007669"/>
    <property type="project" value="InterPro"/>
</dbReference>
<dbReference type="InterPro" id="IPR051057">
    <property type="entry name" value="PI-PLC_domain"/>
</dbReference>
<protein>
    <submittedName>
        <fullName evidence="1">Uncharacterized protein</fullName>
    </submittedName>
</protein>
<dbReference type="PANTHER" id="PTHR13593">
    <property type="match status" value="1"/>
</dbReference>
<dbReference type="Gene3D" id="3.20.20.190">
    <property type="entry name" value="Phosphatidylinositol (PI) phosphodiesterase"/>
    <property type="match status" value="1"/>
</dbReference>
<evidence type="ECO:0000313" key="1">
    <source>
        <dbReference type="EMBL" id="EDU41034.1"/>
    </source>
</evidence>
<accession>B2VWN4</accession>
<dbReference type="GO" id="GO:0006629">
    <property type="term" value="P:lipid metabolic process"/>
    <property type="evidence" value="ECO:0007669"/>
    <property type="project" value="InterPro"/>
</dbReference>
<dbReference type="AlphaFoldDB" id="B2VWN4"/>
<dbReference type="RefSeq" id="XP_001931929.2">
    <property type="nucleotide sequence ID" value="XM_001931894.2"/>
</dbReference>
<dbReference type="InParanoid" id="B2VWN4"/>
<dbReference type="eggNOG" id="ENOG502RUV2">
    <property type="taxonomic scope" value="Eukaryota"/>
</dbReference>
<name>B2VWN4_PYRTR</name>
<dbReference type="Proteomes" id="UP000001471">
    <property type="component" value="Unassembled WGS sequence"/>
</dbReference>
<dbReference type="SUPFAM" id="SSF51695">
    <property type="entry name" value="PLC-like phosphodiesterases"/>
    <property type="match status" value="1"/>
</dbReference>
<dbReference type="KEGG" id="ptrr:6338957"/>
<dbReference type="OrthoDB" id="7984201at2759"/>